<dbReference type="Gene3D" id="3.40.140.10">
    <property type="entry name" value="Cytidine Deaminase, domain 2"/>
    <property type="match status" value="1"/>
</dbReference>
<evidence type="ECO:0000313" key="6">
    <source>
        <dbReference type="EMBL" id="RZU66002.1"/>
    </source>
</evidence>
<dbReference type="EMBL" id="SHLC01000001">
    <property type="protein sequence ID" value="RZU66002.1"/>
    <property type="molecule type" value="Genomic_DNA"/>
</dbReference>
<feature type="domain" description="CMP/dCMP-type deaminase" evidence="5">
    <location>
        <begin position="22"/>
        <end position="135"/>
    </location>
</feature>
<dbReference type="Proteomes" id="UP000291483">
    <property type="component" value="Unassembled WGS sequence"/>
</dbReference>
<dbReference type="PANTHER" id="PTHR11079">
    <property type="entry name" value="CYTOSINE DEAMINASE FAMILY MEMBER"/>
    <property type="match status" value="1"/>
</dbReference>
<dbReference type="OrthoDB" id="9802676at2"/>
<keyword evidence="2" id="KW-0378">Hydrolase</keyword>
<evidence type="ECO:0000256" key="2">
    <source>
        <dbReference type="ARBA" id="ARBA00022801"/>
    </source>
</evidence>
<evidence type="ECO:0000313" key="7">
    <source>
        <dbReference type="Proteomes" id="UP000291483"/>
    </source>
</evidence>
<proteinExistence type="predicted"/>
<evidence type="ECO:0000259" key="5">
    <source>
        <dbReference type="PROSITE" id="PS51747"/>
    </source>
</evidence>
<dbReference type="FunFam" id="3.40.140.10:FF:000051">
    <property type="entry name" value="Nucleoside deaminase"/>
    <property type="match status" value="1"/>
</dbReference>
<organism evidence="6 7">
    <name type="scientific">Microterricola gilva</name>
    <dbReference type="NCBI Taxonomy" id="393267"/>
    <lineage>
        <taxon>Bacteria</taxon>
        <taxon>Bacillati</taxon>
        <taxon>Actinomycetota</taxon>
        <taxon>Actinomycetes</taxon>
        <taxon>Micrococcales</taxon>
        <taxon>Microbacteriaceae</taxon>
        <taxon>Microterricola</taxon>
    </lineage>
</organism>
<dbReference type="GO" id="GO:0016787">
    <property type="term" value="F:hydrolase activity"/>
    <property type="evidence" value="ECO:0007669"/>
    <property type="project" value="UniProtKB-KW"/>
</dbReference>
<dbReference type="InterPro" id="IPR016193">
    <property type="entry name" value="Cytidine_deaminase-like"/>
</dbReference>
<keyword evidence="1" id="KW-0479">Metal-binding</keyword>
<dbReference type="RefSeq" id="WP_130506259.1">
    <property type="nucleotide sequence ID" value="NZ_SHLC01000001.1"/>
</dbReference>
<name>A0A4Q8AN09_9MICO</name>
<dbReference type="PANTHER" id="PTHR11079:SF149">
    <property type="entry name" value="TRNA-SPECIFIC ADENOSINE DEAMINASE 2"/>
    <property type="match status" value="1"/>
</dbReference>
<dbReference type="InterPro" id="IPR002125">
    <property type="entry name" value="CMP_dCMP_dom"/>
</dbReference>
<gene>
    <name evidence="6" type="ORF">EV379_2347</name>
</gene>
<sequence>MEPQPISNESPSPSPTGSALSTDDLERLRVAILVASSSRANGNHPFGSVLTDAAGTVVLEAENTVVTARDATGHAETNLVRLASHRYSPAELADFTLYTSTEPCAMCSGAIYWAGIGRVVFALAESDLYAITGENAENPTMRLPCREVFAAGQRETAVAGPAPELRAEATAVHHDFWG</sequence>
<dbReference type="CDD" id="cd01285">
    <property type="entry name" value="nucleoside_deaminase"/>
    <property type="match status" value="1"/>
</dbReference>
<comment type="caution">
    <text evidence="6">The sequence shown here is derived from an EMBL/GenBank/DDBJ whole genome shotgun (WGS) entry which is preliminary data.</text>
</comment>
<reference evidence="6 7" key="1">
    <citation type="submission" date="2019-02" db="EMBL/GenBank/DDBJ databases">
        <title>Sequencing the genomes of 1000 actinobacteria strains.</title>
        <authorList>
            <person name="Klenk H.-P."/>
        </authorList>
    </citation>
    <scope>NUCLEOTIDE SEQUENCE [LARGE SCALE GENOMIC DNA]</scope>
    <source>
        <strain evidence="6 7">DSM 18319</strain>
    </source>
</reference>
<dbReference type="InterPro" id="IPR016192">
    <property type="entry name" value="APOBEC/CMP_deaminase_Zn-bd"/>
</dbReference>
<keyword evidence="7" id="KW-1185">Reference proteome</keyword>
<accession>A0A4Q8AN09</accession>
<dbReference type="GO" id="GO:0008270">
    <property type="term" value="F:zinc ion binding"/>
    <property type="evidence" value="ECO:0007669"/>
    <property type="project" value="InterPro"/>
</dbReference>
<evidence type="ECO:0000256" key="1">
    <source>
        <dbReference type="ARBA" id="ARBA00022723"/>
    </source>
</evidence>
<feature type="region of interest" description="Disordered" evidence="4">
    <location>
        <begin position="1"/>
        <end position="21"/>
    </location>
</feature>
<dbReference type="PROSITE" id="PS00903">
    <property type="entry name" value="CYT_DCMP_DEAMINASES_1"/>
    <property type="match status" value="1"/>
</dbReference>
<dbReference type="SUPFAM" id="SSF53927">
    <property type="entry name" value="Cytidine deaminase-like"/>
    <property type="match status" value="1"/>
</dbReference>
<keyword evidence="3" id="KW-0862">Zinc</keyword>
<evidence type="ECO:0000256" key="3">
    <source>
        <dbReference type="ARBA" id="ARBA00022833"/>
    </source>
</evidence>
<dbReference type="GO" id="GO:0005737">
    <property type="term" value="C:cytoplasm"/>
    <property type="evidence" value="ECO:0007669"/>
    <property type="project" value="TreeGrafter"/>
</dbReference>
<dbReference type="Pfam" id="PF00383">
    <property type="entry name" value="dCMP_cyt_deam_1"/>
    <property type="match status" value="1"/>
</dbReference>
<dbReference type="PROSITE" id="PS51747">
    <property type="entry name" value="CYT_DCMP_DEAMINASES_2"/>
    <property type="match status" value="1"/>
</dbReference>
<protein>
    <submittedName>
        <fullName evidence="6">tRNA(Arg) A34 adenosine deaminase TadA</fullName>
    </submittedName>
</protein>
<evidence type="ECO:0000256" key="4">
    <source>
        <dbReference type="SAM" id="MobiDB-lite"/>
    </source>
</evidence>
<dbReference type="AlphaFoldDB" id="A0A4Q8AN09"/>